<evidence type="ECO:0000259" key="9">
    <source>
        <dbReference type="PROSITE" id="PS50850"/>
    </source>
</evidence>
<comment type="similarity">
    <text evidence="2 7">Belongs to the major facilitator superfamily. Sugar transporter (TC 2.A.1.1) family.</text>
</comment>
<feature type="transmembrane region" description="Helical" evidence="8">
    <location>
        <begin position="439"/>
        <end position="462"/>
    </location>
</feature>
<protein>
    <recommendedName>
        <fullName evidence="9">Major facilitator superfamily (MFS) profile domain-containing protein</fullName>
    </recommendedName>
</protein>
<dbReference type="PROSITE" id="PS00217">
    <property type="entry name" value="SUGAR_TRANSPORT_2"/>
    <property type="match status" value="1"/>
</dbReference>
<keyword evidence="5 8" id="KW-1133">Transmembrane helix</keyword>
<dbReference type="InterPro" id="IPR003663">
    <property type="entry name" value="Sugar/inositol_transpt"/>
</dbReference>
<evidence type="ECO:0000256" key="8">
    <source>
        <dbReference type="SAM" id="Phobius"/>
    </source>
</evidence>
<dbReference type="GO" id="GO:0005351">
    <property type="term" value="F:carbohydrate:proton symporter activity"/>
    <property type="evidence" value="ECO:0007669"/>
    <property type="project" value="TreeGrafter"/>
</dbReference>
<dbReference type="InterPro" id="IPR020846">
    <property type="entry name" value="MFS_dom"/>
</dbReference>
<feature type="transmembrane region" description="Helical" evidence="8">
    <location>
        <begin position="281"/>
        <end position="302"/>
    </location>
</feature>
<dbReference type="InterPro" id="IPR036259">
    <property type="entry name" value="MFS_trans_sf"/>
</dbReference>
<dbReference type="InterPro" id="IPR050360">
    <property type="entry name" value="MFS_Sugar_Transporters"/>
</dbReference>
<sequence length="577" mass="63664">MEEIKQDDVPLESCVVEQTNKSNFNSNNDISHDDDLISLTDHQEHQINDAQDVIITEKVIEDDGVSSINAEAINYNVVNDCSNGGIVEYDNNKVIECSDEDSVGSFVPLVCYSMLISMGGFIFGYDIGTIGGLVDLSSFTGIYGNSNINGVKSFKPVTKGTIVSISCLGGFISGLIVNKLLPVMGMRFTIFVSMASYVIGNFIILLSENWKVIVVARIFNGIAIGITQITCPMFISEITPIKQRGIFTCFNQLFTTFGIVVGSITILFSATQYYPSDNAQFQYPLCQGIVLASIGGGLIWLLPESPNWLVKNGSPIDKVKDSLRKIRSLSIDDERLTNLTVKTFDLNRVVVKTNEKDDFNNSRSILYGKPRYFIRTLIGVCLLGFQQFTGINFFFYYGLIIFENVELNTPYLVPVIFGIVNLIFSGLSIFIISIFQRRVLLISGSTLLTILMILFTICGTVLGNSLQVTVSLIIISCLFISVFSLTWGPIASVIISELFPTNIKVKAMSICGSSAWIFNFTISLIIPILASKIGLALGSLFAIITMSGAIFVYYLIPETKHVTTNTLDEKYRKSIFI</sequence>
<dbReference type="AlphaFoldDB" id="A0AAV5R319"/>
<feature type="transmembrane region" description="Helical" evidence="8">
    <location>
        <begin position="411"/>
        <end position="432"/>
    </location>
</feature>
<feature type="transmembrane region" description="Helical" evidence="8">
    <location>
        <begin position="188"/>
        <end position="206"/>
    </location>
</feature>
<evidence type="ECO:0000313" key="10">
    <source>
        <dbReference type="EMBL" id="GMM45854.1"/>
    </source>
</evidence>
<proteinExistence type="inferred from homology"/>
<organism evidence="10 11">
    <name type="scientific">Pichia kluyveri</name>
    <name type="common">Yeast</name>
    <dbReference type="NCBI Taxonomy" id="36015"/>
    <lineage>
        <taxon>Eukaryota</taxon>
        <taxon>Fungi</taxon>
        <taxon>Dikarya</taxon>
        <taxon>Ascomycota</taxon>
        <taxon>Saccharomycotina</taxon>
        <taxon>Pichiomycetes</taxon>
        <taxon>Pichiales</taxon>
        <taxon>Pichiaceae</taxon>
        <taxon>Pichia</taxon>
    </lineage>
</organism>
<dbReference type="PROSITE" id="PS50850">
    <property type="entry name" value="MFS"/>
    <property type="match status" value="1"/>
</dbReference>
<dbReference type="PRINTS" id="PR00171">
    <property type="entry name" value="SUGRTRNSPORT"/>
</dbReference>
<feature type="transmembrane region" description="Helical" evidence="8">
    <location>
        <begin position="212"/>
        <end position="235"/>
    </location>
</feature>
<accession>A0AAV5R319</accession>
<feature type="transmembrane region" description="Helical" evidence="8">
    <location>
        <begin position="535"/>
        <end position="556"/>
    </location>
</feature>
<dbReference type="NCBIfam" id="TIGR00879">
    <property type="entry name" value="SP"/>
    <property type="match status" value="1"/>
</dbReference>
<evidence type="ECO:0000256" key="4">
    <source>
        <dbReference type="ARBA" id="ARBA00022692"/>
    </source>
</evidence>
<feature type="transmembrane region" description="Helical" evidence="8">
    <location>
        <begin position="507"/>
        <end position="529"/>
    </location>
</feature>
<name>A0AAV5R319_PICKL</name>
<comment type="subcellular location">
    <subcellularLocation>
        <location evidence="1">Membrane</location>
        <topology evidence="1">Multi-pass membrane protein</topology>
    </subcellularLocation>
</comment>
<feature type="transmembrane region" description="Helical" evidence="8">
    <location>
        <begin position="247"/>
        <end position="269"/>
    </location>
</feature>
<gene>
    <name evidence="10" type="ORF">DAPK24_024290</name>
</gene>
<dbReference type="Gene3D" id="1.20.1250.20">
    <property type="entry name" value="MFS general substrate transporter like domains"/>
    <property type="match status" value="1"/>
</dbReference>
<feature type="transmembrane region" description="Helical" evidence="8">
    <location>
        <begin position="468"/>
        <end position="495"/>
    </location>
</feature>
<dbReference type="SUPFAM" id="SSF103473">
    <property type="entry name" value="MFS general substrate transporter"/>
    <property type="match status" value="1"/>
</dbReference>
<dbReference type="EMBL" id="BTGB01000003">
    <property type="protein sequence ID" value="GMM45854.1"/>
    <property type="molecule type" value="Genomic_DNA"/>
</dbReference>
<feature type="transmembrane region" description="Helical" evidence="8">
    <location>
        <begin position="372"/>
        <end position="399"/>
    </location>
</feature>
<dbReference type="InterPro" id="IPR005829">
    <property type="entry name" value="Sugar_transporter_CS"/>
</dbReference>
<dbReference type="PANTHER" id="PTHR48022:SF50">
    <property type="entry name" value="HEXOSE TRANSPORTER HXT14"/>
    <property type="match status" value="1"/>
</dbReference>
<evidence type="ECO:0000256" key="7">
    <source>
        <dbReference type="RuleBase" id="RU003346"/>
    </source>
</evidence>
<evidence type="ECO:0000256" key="1">
    <source>
        <dbReference type="ARBA" id="ARBA00004141"/>
    </source>
</evidence>
<evidence type="ECO:0000256" key="6">
    <source>
        <dbReference type="ARBA" id="ARBA00023136"/>
    </source>
</evidence>
<keyword evidence="11" id="KW-1185">Reference proteome</keyword>
<evidence type="ECO:0000256" key="2">
    <source>
        <dbReference type="ARBA" id="ARBA00010992"/>
    </source>
</evidence>
<dbReference type="InterPro" id="IPR005828">
    <property type="entry name" value="MFS_sugar_transport-like"/>
</dbReference>
<feature type="transmembrane region" description="Helical" evidence="8">
    <location>
        <begin position="162"/>
        <end position="181"/>
    </location>
</feature>
<keyword evidence="6 8" id="KW-0472">Membrane</keyword>
<evidence type="ECO:0000256" key="3">
    <source>
        <dbReference type="ARBA" id="ARBA00022448"/>
    </source>
</evidence>
<reference evidence="10 11" key="1">
    <citation type="journal article" date="2023" name="Elife">
        <title>Identification of key yeast species and microbe-microbe interactions impacting larval growth of Drosophila in the wild.</title>
        <authorList>
            <person name="Mure A."/>
            <person name="Sugiura Y."/>
            <person name="Maeda R."/>
            <person name="Honda K."/>
            <person name="Sakurai N."/>
            <person name="Takahashi Y."/>
            <person name="Watada M."/>
            <person name="Katoh T."/>
            <person name="Gotoh A."/>
            <person name="Gotoh Y."/>
            <person name="Taniguchi I."/>
            <person name="Nakamura K."/>
            <person name="Hayashi T."/>
            <person name="Katayama T."/>
            <person name="Uemura T."/>
            <person name="Hattori Y."/>
        </authorList>
    </citation>
    <scope>NUCLEOTIDE SEQUENCE [LARGE SCALE GENOMIC DNA]</scope>
    <source>
        <strain evidence="10 11">PK-24</strain>
    </source>
</reference>
<keyword evidence="4 8" id="KW-0812">Transmembrane</keyword>
<keyword evidence="3 7" id="KW-0813">Transport</keyword>
<feature type="domain" description="Major facilitator superfamily (MFS) profile" evidence="9">
    <location>
        <begin position="112"/>
        <end position="560"/>
    </location>
</feature>
<dbReference type="PANTHER" id="PTHR48022">
    <property type="entry name" value="PLASTIDIC GLUCOSE TRANSPORTER 4"/>
    <property type="match status" value="1"/>
</dbReference>
<evidence type="ECO:0000313" key="11">
    <source>
        <dbReference type="Proteomes" id="UP001378960"/>
    </source>
</evidence>
<dbReference type="GO" id="GO:0005886">
    <property type="term" value="C:plasma membrane"/>
    <property type="evidence" value="ECO:0007669"/>
    <property type="project" value="TreeGrafter"/>
</dbReference>
<dbReference type="Proteomes" id="UP001378960">
    <property type="component" value="Unassembled WGS sequence"/>
</dbReference>
<evidence type="ECO:0000256" key="5">
    <source>
        <dbReference type="ARBA" id="ARBA00022989"/>
    </source>
</evidence>
<comment type="caution">
    <text evidence="10">The sequence shown here is derived from an EMBL/GenBank/DDBJ whole genome shotgun (WGS) entry which is preliminary data.</text>
</comment>
<dbReference type="Pfam" id="PF00083">
    <property type="entry name" value="Sugar_tr"/>
    <property type="match status" value="1"/>
</dbReference>